<evidence type="ECO:0000313" key="8">
    <source>
        <dbReference type="EMBL" id="KAJ3660631.1"/>
    </source>
</evidence>
<keyword evidence="9" id="KW-1185">Reference proteome</keyword>
<organism evidence="8 9">
    <name type="scientific">Zophobas morio</name>
    <dbReference type="NCBI Taxonomy" id="2755281"/>
    <lineage>
        <taxon>Eukaryota</taxon>
        <taxon>Metazoa</taxon>
        <taxon>Ecdysozoa</taxon>
        <taxon>Arthropoda</taxon>
        <taxon>Hexapoda</taxon>
        <taxon>Insecta</taxon>
        <taxon>Pterygota</taxon>
        <taxon>Neoptera</taxon>
        <taxon>Endopterygota</taxon>
        <taxon>Coleoptera</taxon>
        <taxon>Polyphaga</taxon>
        <taxon>Cucujiformia</taxon>
        <taxon>Tenebrionidae</taxon>
        <taxon>Zophobas</taxon>
    </lineage>
</organism>
<protein>
    <recommendedName>
        <fullName evidence="10">Zinc finger matrin-type protein 3</fullName>
    </recommendedName>
</protein>
<dbReference type="InterPro" id="IPR022755">
    <property type="entry name" value="Znf_C2H2_jaz"/>
</dbReference>
<comment type="caution">
    <text evidence="8">The sequence shown here is derived from an EMBL/GenBank/DDBJ whole genome shotgun (WGS) entry which is preliminary data.</text>
</comment>
<feature type="region of interest" description="Disordered" evidence="4">
    <location>
        <begin position="226"/>
        <end position="254"/>
    </location>
</feature>
<keyword evidence="1" id="KW-0479">Metal-binding</keyword>
<dbReference type="EMBL" id="JALNTZ010000002">
    <property type="protein sequence ID" value="KAJ3660631.1"/>
    <property type="molecule type" value="Genomic_DNA"/>
</dbReference>
<evidence type="ECO:0000256" key="2">
    <source>
        <dbReference type="ARBA" id="ARBA00022771"/>
    </source>
</evidence>
<evidence type="ECO:0000256" key="3">
    <source>
        <dbReference type="ARBA" id="ARBA00022833"/>
    </source>
</evidence>
<evidence type="ECO:0000256" key="4">
    <source>
        <dbReference type="SAM" id="MobiDB-lite"/>
    </source>
</evidence>
<feature type="domain" description="C2H2-type" evidence="5">
    <location>
        <begin position="111"/>
        <end position="135"/>
    </location>
</feature>
<dbReference type="Gene3D" id="3.30.160.60">
    <property type="entry name" value="Classic Zinc Finger"/>
    <property type="match status" value="4"/>
</dbReference>
<evidence type="ECO:0008006" key="10">
    <source>
        <dbReference type="Google" id="ProtNLM"/>
    </source>
</evidence>
<dbReference type="PANTHER" id="PTHR46786">
    <property type="entry name" value="ZINC FINGER MATRIN-TYPE PROTEIN 3"/>
    <property type="match status" value="1"/>
</dbReference>
<dbReference type="InterPro" id="IPR013087">
    <property type="entry name" value="Znf_C2H2_type"/>
</dbReference>
<feature type="domain" description="U1-type" evidence="6">
    <location>
        <begin position="325"/>
        <end position="359"/>
    </location>
</feature>
<dbReference type="InterPro" id="IPR036236">
    <property type="entry name" value="Znf_C2H2_sf"/>
</dbReference>
<feature type="domain" description="C2H2-type" evidence="5">
    <location>
        <begin position="259"/>
        <end position="283"/>
    </location>
</feature>
<dbReference type="SUPFAM" id="SSF57667">
    <property type="entry name" value="beta-beta-alpha zinc fingers"/>
    <property type="match status" value="4"/>
</dbReference>
<evidence type="ECO:0000259" key="5">
    <source>
        <dbReference type="SMART" id="SM00355"/>
    </source>
</evidence>
<feature type="domain" description="C2H2-type" evidence="5">
    <location>
        <begin position="177"/>
        <end position="201"/>
    </location>
</feature>
<dbReference type="Pfam" id="PF12171">
    <property type="entry name" value="zf-C2H2_jaz"/>
    <property type="match status" value="1"/>
</dbReference>
<feature type="domain" description="U1-type" evidence="6">
    <location>
        <begin position="108"/>
        <end position="142"/>
    </location>
</feature>
<sequence length="361" mass="41148">MQTTDDGEYIPAKELDRNFKIPKKRANSDEAPTIMNQQVMENSYYNYLTEPQPPIISPYQIDAARNLILQSLQKREYEKPKTYQNHILRETIPDCFDETLPRELTSLFQPLYCKLCSAQLSSNVVAKLHYKSKNHEKKIRKFLIEYSERTGEPLHKRAKIMPKAKESDGDESNPLYFYCDVCDLPLTGKLHAESHYMGKNHRKATLGMKAPAGKGHYDPTGKWVREGSSHARPANDPSVDDTFGQDFRTEPPPPPAPGFRCELCNITTTCQEQLECHYNGQKHRKKVKQQQLESGIVAGPNDNILTSVLLADADKGDCSVYRTPSGQYYCQVCNCSSNSEMQFKQHLQSKNHLKKASQKKA</sequence>
<keyword evidence="2" id="KW-0863">Zinc-finger</keyword>
<feature type="domain" description="U1-type" evidence="6">
    <location>
        <begin position="177"/>
        <end position="208"/>
    </location>
</feature>
<dbReference type="EMBL" id="JALNTZ010000005">
    <property type="protein sequence ID" value="KAJ3652455.1"/>
    <property type="molecule type" value="Genomic_DNA"/>
</dbReference>
<evidence type="ECO:0000256" key="1">
    <source>
        <dbReference type="ARBA" id="ARBA00022723"/>
    </source>
</evidence>
<dbReference type="GO" id="GO:0008270">
    <property type="term" value="F:zinc ion binding"/>
    <property type="evidence" value="ECO:0007669"/>
    <property type="project" value="UniProtKB-KW"/>
</dbReference>
<proteinExistence type="predicted"/>
<feature type="domain" description="U1-type" evidence="6">
    <location>
        <begin position="256"/>
        <end position="290"/>
    </location>
</feature>
<name>A0AA38ISE4_9CUCU</name>
<dbReference type="GO" id="GO:0003676">
    <property type="term" value="F:nucleic acid binding"/>
    <property type="evidence" value="ECO:0007669"/>
    <property type="project" value="InterPro"/>
</dbReference>
<dbReference type="PANTHER" id="PTHR46786:SF1">
    <property type="entry name" value="ZINC FINGER MATRIN-TYPE PROTEIN 3"/>
    <property type="match status" value="1"/>
</dbReference>
<dbReference type="Proteomes" id="UP001168821">
    <property type="component" value="Unassembled WGS sequence"/>
</dbReference>
<evidence type="ECO:0000259" key="6">
    <source>
        <dbReference type="SMART" id="SM00451"/>
    </source>
</evidence>
<dbReference type="InterPro" id="IPR052644">
    <property type="entry name" value="ZMAT3"/>
</dbReference>
<reference evidence="8" key="1">
    <citation type="journal article" date="2023" name="G3 (Bethesda)">
        <title>Whole genome assemblies of Zophobas morio and Tenebrio molitor.</title>
        <authorList>
            <person name="Kaur S."/>
            <person name="Stinson S.A."/>
            <person name="diCenzo G.C."/>
        </authorList>
    </citation>
    <scope>NUCLEOTIDE SEQUENCE</scope>
    <source>
        <strain evidence="8">QUZm001</strain>
    </source>
</reference>
<evidence type="ECO:0000313" key="9">
    <source>
        <dbReference type="Proteomes" id="UP001168821"/>
    </source>
</evidence>
<dbReference type="SMART" id="SM00451">
    <property type="entry name" value="ZnF_U1"/>
    <property type="match status" value="4"/>
</dbReference>
<dbReference type="Pfam" id="PF12874">
    <property type="entry name" value="zf-met"/>
    <property type="match status" value="3"/>
</dbReference>
<dbReference type="InterPro" id="IPR003604">
    <property type="entry name" value="Matrin/U1-like-C_Znf_C2H2"/>
</dbReference>
<dbReference type="AlphaFoldDB" id="A0AA38ISE4"/>
<dbReference type="SMART" id="SM00355">
    <property type="entry name" value="ZnF_C2H2"/>
    <property type="match status" value="4"/>
</dbReference>
<evidence type="ECO:0000313" key="7">
    <source>
        <dbReference type="EMBL" id="KAJ3652455.1"/>
    </source>
</evidence>
<accession>A0AA38ISE4</accession>
<feature type="domain" description="C2H2-type" evidence="5">
    <location>
        <begin position="328"/>
        <end position="352"/>
    </location>
</feature>
<keyword evidence="3" id="KW-0862">Zinc</keyword>
<gene>
    <name evidence="8" type="ORF">Zmor_005070</name>
    <name evidence="7" type="ORF">Zmor_018416</name>
</gene>